<dbReference type="Gene3D" id="3.30.540.10">
    <property type="entry name" value="Fructose-1,6-Bisphosphatase, subunit A, domain 1"/>
    <property type="match status" value="1"/>
</dbReference>
<name>A0ABU5DX54_9PROT</name>
<keyword evidence="2" id="KW-0479">Metal-binding</keyword>
<dbReference type="SUPFAM" id="SSF56655">
    <property type="entry name" value="Carbohydrate phosphatase"/>
    <property type="match status" value="1"/>
</dbReference>
<accession>A0ABU5DX54</accession>
<evidence type="ECO:0000256" key="4">
    <source>
        <dbReference type="ARBA" id="ARBA00022842"/>
    </source>
</evidence>
<dbReference type="PANTHER" id="PTHR20854:SF4">
    <property type="entry name" value="INOSITOL-1-MONOPHOSPHATASE-RELATED"/>
    <property type="match status" value="1"/>
</dbReference>
<dbReference type="Proteomes" id="UP001271769">
    <property type="component" value="Unassembled WGS sequence"/>
</dbReference>
<dbReference type="InterPro" id="IPR020550">
    <property type="entry name" value="Inositol_monophosphatase_CS"/>
</dbReference>
<dbReference type="PANTHER" id="PTHR20854">
    <property type="entry name" value="INOSITOL MONOPHOSPHATASE"/>
    <property type="match status" value="1"/>
</dbReference>
<keyword evidence="6" id="KW-1185">Reference proteome</keyword>
<dbReference type="PROSITE" id="PS00629">
    <property type="entry name" value="IMP_1"/>
    <property type="match status" value="1"/>
</dbReference>
<evidence type="ECO:0000256" key="3">
    <source>
        <dbReference type="ARBA" id="ARBA00022801"/>
    </source>
</evidence>
<dbReference type="InterPro" id="IPR020583">
    <property type="entry name" value="Inositol_monoP_metal-BS"/>
</dbReference>
<proteinExistence type="inferred from homology"/>
<dbReference type="EMBL" id="JAXCLX010000001">
    <property type="protein sequence ID" value="MDY0871519.1"/>
    <property type="molecule type" value="Genomic_DNA"/>
</dbReference>
<organism evidence="5 6">
    <name type="scientific">Dongia rigui</name>
    <dbReference type="NCBI Taxonomy" id="940149"/>
    <lineage>
        <taxon>Bacteria</taxon>
        <taxon>Pseudomonadati</taxon>
        <taxon>Pseudomonadota</taxon>
        <taxon>Alphaproteobacteria</taxon>
        <taxon>Rhodospirillales</taxon>
        <taxon>Dongiaceae</taxon>
        <taxon>Dongia</taxon>
    </lineage>
</organism>
<dbReference type="PRINTS" id="PR00377">
    <property type="entry name" value="IMPHPHTASES"/>
</dbReference>
<comment type="similarity">
    <text evidence="1">Belongs to the inositol monophosphatase superfamily.</text>
</comment>
<dbReference type="InterPro" id="IPR000760">
    <property type="entry name" value="Inositol_monophosphatase-like"/>
</dbReference>
<keyword evidence="3" id="KW-0378">Hydrolase</keyword>
<dbReference type="RefSeq" id="WP_320499951.1">
    <property type="nucleotide sequence ID" value="NZ_JAXCLX010000001.1"/>
</dbReference>
<comment type="caution">
    <text evidence="5">The sequence shown here is derived from an EMBL/GenBank/DDBJ whole genome shotgun (WGS) entry which is preliminary data.</text>
</comment>
<protein>
    <submittedName>
        <fullName evidence="5">Inositol monophosphatase</fullName>
    </submittedName>
</protein>
<evidence type="ECO:0000313" key="6">
    <source>
        <dbReference type="Proteomes" id="UP001271769"/>
    </source>
</evidence>
<gene>
    <name evidence="5" type="ORF">SMD31_06280</name>
</gene>
<dbReference type="PROSITE" id="PS00630">
    <property type="entry name" value="IMP_2"/>
    <property type="match status" value="1"/>
</dbReference>
<sequence length="327" mass="34858">MNMHLVRGDPAFDPVAAAAVGIPDLDAALLRRIEHTALDLAHLAGAEIVQQLGRNVTIRYKAVDPAKVVAQATKEQTASAAHNPTQPINLFRDPVSEVDQNVERMIRARLAVAFPAHDVLGEEISDAPGGDSDFVWAIDPVDGTTNFINGFPLFAASIGVLHRGRPIAGAVWCSASHALYAGVYHACLGGDVCFDGEALRPRLNPGIRRRLAGEPQAVPDVDLPWEVRKTGSAAIECAFVAAGLLRVARFERPNIWDVAGGLALVQAAGGAVLTYAERNWANFTAFEAPAAAQGRAPHLRQWHRPMIIGDPEGVALLGARYGAPVHN</sequence>
<evidence type="ECO:0000256" key="2">
    <source>
        <dbReference type="ARBA" id="ARBA00022723"/>
    </source>
</evidence>
<evidence type="ECO:0000313" key="5">
    <source>
        <dbReference type="EMBL" id="MDY0871519.1"/>
    </source>
</evidence>
<keyword evidence="4" id="KW-0460">Magnesium</keyword>
<dbReference type="Gene3D" id="3.40.190.80">
    <property type="match status" value="1"/>
</dbReference>
<reference evidence="5 6" key="1">
    <citation type="journal article" date="2013" name="Antonie Van Leeuwenhoek">
        <title>Dongia rigui sp. nov., isolated from freshwater of a large wetland in Korea.</title>
        <authorList>
            <person name="Baik K.S."/>
            <person name="Hwang Y.M."/>
            <person name="Choi J.S."/>
            <person name="Kwon J."/>
            <person name="Seong C.N."/>
        </authorList>
    </citation>
    <scope>NUCLEOTIDE SEQUENCE [LARGE SCALE GENOMIC DNA]</scope>
    <source>
        <strain evidence="5 6">04SU4-P</strain>
    </source>
</reference>
<dbReference type="Pfam" id="PF00459">
    <property type="entry name" value="Inositol_P"/>
    <property type="match status" value="1"/>
</dbReference>
<evidence type="ECO:0000256" key="1">
    <source>
        <dbReference type="ARBA" id="ARBA00009759"/>
    </source>
</evidence>